<reference evidence="5 6" key="1">
    <citation type="submission" date="2017-05" db="EMBL/GenBank/DDBJ databases">
        <authorList>
            <person name="Varghese N."/>
            <person name="Submissions S."/>
        </authorList>
    </citation>
    <scope>NUCLEOTIDE SEQUENCE [LARGE SCALE GENOMIC DNA]</scope>
    <source>
        <strain evidence="5 6">DSM 15522</strain>
    </source>
</reference>
<dbReference type="PANTHER" id="PTHR34535">
    <property type="entry name" value="HYDROGENASE MATURATION FACTOR HYPA"/>
    <property type="match status" value="1"/>
</dbReference>
<dbReference type="RefSeq" id="WP_283399835.1">
    <property type="nucleotide sequence ID" value="NZ_FXUB01000001.1"/>
</dbReference>
<evidence type="ECO:0000256" key="4">
    <source>
        <dbReference type="HAMAP-Rule" id="MF_00213"/>
    </source>
</evidence>
<comment type="similarity">
    <text evidence="4">Belongs to the HypA/HybF family.</text>
</comment>
<dbReference type="PANTHER" id="PTHR34535:SF3">
    <property type="entry name" value="HYDROGENASE MATURATION FACTOR HYPA"/>
    <property type="match status" value="1"/>
</dbReference>
<comment type="caution">
    <text evidence="5">The sequence shown here is derived from an EMBL/GenBank/DDBJ whole genome shotgun (WGS) entry which is preliminary data.</text>
</comment>
<keyword evidence="3 4" id="KW-0862">Zinc</keyword>
<sequence length="116" mass="12925">MHETSIAMGLLQSLDELAEKEKAKKITKVRVRIGKLSGIVVDSFAFAFDAIKAEYPKIASAKLEIEEVPVEYECLDCGKVFEVESVYFPECPDCGSLNVKLLRGEELEVIDVEIEV</sequence>
<feature type="binding site" evidence="4">
    <location>
        <position position="2"/>
    </location>
    <ligand>
        <name>Ni(2+)</name>
        <dbReference type="ChEBI" id="CHEBI:49786"/>
    </ligand>
</feature>
<dbReference type="InterPro" id="IPR029040">
    <property type="entry name" value="RPABC4/Spt4"/>
</dbReference>
<proteinExistence type="inferred from homology"/>
<protein>
    <recommendedName>
        <fullName evidence="4">Hydrogenase maturation factor HypA</fullName>
    </recommendedName>
</protein>
<evidence type="ECO:0000256" key="1">
    <source>
        <dbReference type="ARBA" id="ARBA00022596"/>
    </source>
</evidence>
<evidence type="ECO:0000256" key="2">
    <source>
        <dbReference type="ARBA" id="ARBA00022723"/>
    </source>
</evidence>
<feature type="binding site" evidence="4">
    <location>
        <position position="74"/>
    </location>
    <ligand>
        <name>Zn(2+)</name>
        <dbReference type="ChEBI" id="CHEBI:29105"/>
    </ligand>
</feature>
<dbReference type="SUPFAM" id="SSF63393">
    <property type="entry name" value="RNA polymerase subunits"/>
    <property type="match status" value="1"/>
</dbReference>
<evidence type="ECO:0000256" key="3">
    <source>
        <dbReference type="ARBA" id="ARBA00022833"/>
    </source>
</evidence>
<comment type="function">
    <text evidence="4">Involved in the maturation of [NiFe] hydrogenases. Required for nickel insertion into the metal center of the hydrogenase.</text>
</comment>
<feature type="binding site" evidence="4">
    <location>
        <position position="77"/>
    </location>
    <ligand>
        <name>Zn(2+)</name>
        <dbReference type="ChEBI" id="CHEBI:29105"/>
    </ligand>
</feature>
<feature type="binding site" evidence="4">
    <location>
        <position position="91"/>
    </location>
    <ligand>
        <name>Zn(2+)</name>
        <dbReference type="ChEBI" id="CHEBI:29105"/>
    </ligand>
</feature>
<dbReference type="Proteomes" id="UP001157911">
    <property type="component" value="Unassembled WGS sequence"/>
</dbReference>
<feature type="binding site" evidence="4">
    <location>
        <position position="94"/>
    </location>
    <ligand>
        <name>Zn(2+)</name>
        <dbReference type="ChEBI" id="CHEBI:29105"/>
    </ligand>
</feature>
<keyword evidence="2 4" id="KW-0479">Metal-binding</keyword>
<evidence type="ECO:0000313" key="6">
    <source>
        <dbReference type="Proteomes" id="UP001157911"/>
    </source>
</evidence>
<dbReference type="Gene3D" id="3.30.2320.80">
    <property type="match status" value="1"/>
</dbReference>
<evidence type="ECO:0000313" key="5">
    <source>
        <dbReference type="EMBL" id="SMP05863.1"/>
    </source>
</evidence>
<organism evidence="5 6">
    <name type="scientific">Desulfurobacterium pacificum</name>
    <dbReference type="NCBI Taxonomy" id="240166"/>
    <lineage>
        <taxon>Bacteria</taxon>
        <taxon>Pseudomonadati</taxon>
        <taxon>Aquificota</taxon>
        <taxon>Aquificia</taxon>
        <taxon>Desulfurobacteriales</taxon>
        <taxon>Desulfurobacteriaceae</taxon>
        <taxon>Desulfurobacterium</taxon>
    </lineage>
</organism>
<dbReference type="PIRSF" id="PIRSF004761">
    <property type="entry name" value="Hydrgn_mat_HypA"/>
    <property type="match status" value="1"/>
</dbReference>
<keyword evidence="6" id="KW-1185">Reference proteome</keyword>
<dbReference type="HAMAP" id="MF_00213">
    <property type="entry name" value="HypA_HybF"/>
    <property type="match status" value="1"/>
</dbReference>
<dbReference type="InterPro" id="IPR000688">
    <property type="entry name" value="HypA/HybF"/>
</dbReference>
<keyword evidence="1 4" id="KW-0533">Nickel</keyword>
<dbReference type="EMBL" id="FXUB01000001">
    <property type="protein sequence ID" value="SMP05863.1"/>
    <property type="molecule type" value="Genomic_DNA"/>
</dbReference>
<accession>A0ABY1NCD0</accession>
<gene>
    <name evidence="4" type="primary">hypA</name>
    <name evidence="5" type="ORF">SAMN06265339_0329</name>
</gene>
<name>A0ABY1NCD0_9BACT</name>
<dbReference type="NCBIfam" id="TIGR00100">
    <property type="entry name" value="hypA"/>
    <property type="match status" value="1"/>
</dbReference>
<dbReference type="Pfam" id="PF01155">
    <property type="entry name" value="HypA"/>
    <property type="match status" value="1"/>
</dbReference>